<dbReference type="Proteomes" id="UP000887565">
    <property type="component" value="Unplaced"/>
</dbReference>
<dbReference type="PRINTS" id="PR00081">
    <property type="entry name" value="GDHRDH"/>
</dbReference>
<dbReference type="GO" id="GO:0016491">
    <property type="term" value="F:oxidoreductase activity"/>
    <property type="evidence" value="ECO:0007669"/>
    <property type="project" value="UniProtKB-KW"/>
</dbReference>
<organism evidence="6 7">
    <name type="scientific">Romanomermis culicivorax</name>
    <name type="common">Nematode worm</name>
    <dbReference type="NCBI Taxonomy" id="13658"/>
    <lineage>
        <taxon>Eukaryota</taxon>
        <taxon>Metazoa</taxon>
        <taxon>Ecdysozoa</taxon>
        <taxon>Nematoda</taxon>
        <taxon>Enoplea</taxon>
        <taxon>Dorylaimia</taxon>
        <taxon>Mermithida</taxon>
        <taxon>Mermithoidea</taxon>
        <taxon>Mermithidae</taxon>
        <taxon>Romanomermis</taxon>
    </lineage>
</organism>
<dbReference type="AlphaFoldDB" id="A0A915HNU3"/>
<keyword evidence="1" id="KW-0677">Repeat</keyword>
<reference evidence="7" key="1">
    <citation type="submission" date="2022-11" db="UniProtKB">
        <authorList>
            <consortium name="WormBaseParasite"/>
        </authorList>
    </citation>
    <scope>IDENTIFICATION</scope>
</reference>
<name>A0A915HNU3_ROMCU</name>
<protein>
    <submittedName>
        <fullName evidence="7">Nematode cuticle collagen N-terminal domain-containing protein</fullName>
    </submittedName>
</protein>
<evidence type="ECO:0000313" key="6">
    <source>
        <dbReference type="Proteomes" id="UP000887565"/>
    </source>
</evidence>
<dbReference type="Gene3D" id="3.40.50.720">
    <property type="entry name" value="NAD(P)-binding Rossmann-like Domain"/>
    <property type="match status" value="2"/>
</dbReference>
<proteinExistence type="predicted"/>
<dbReference type="Pfam" id="PF01484">
    <property type="entry name" value="Col_cuticle_N"/>
    <property type="match status" value="1"/>
</dbReference>
<dbReference type="SMART" id="SM01088">
    <property type="entry name" value="Col_cuticle_N"/>
    <property type="match status" value="1"/>
</dbReference>
<dbReference type="InterPro" id="IPR036291">
    <property type="entry name" value="NAD(P)-bd_dom_sf"/>
</dbReference>
<feature type="domain" description="Nematode cuticle collagen N-terminal" evidence="5">
    <location>
        <begin position="265"/>
        <end position="317"/>
    </location>
</feature>
<evidence type="ECO:0000259" key="5">
    <source>
        <dbReference type="SMART" id="SM01088"/>
    </source>
</evidence>
<accession>A0A915HNU3</accession>
<evidence type="ECO:0000313" key="7">
    <source>
        <dbReference type="WBParaSite" id="nRc.2.0.1.t03022-RA"/>
    </source>
</evidence>
<keyword evidence="6" id="KW-1185">Reference proteome</keyword>
<feature type="compositionally biased region" description="Pro residues" evidence="3">
    <location>
        <begin position="391"/>
        <end position="409"/>
    </location>
</feature>
<dbReference type="Pfam" id="PF00106">
    <property type="entry name" value="adh_short"/>
    <property type="match status" value="1"/>
</dbReference>
<dbReference type="InterPro" id="IPR020904">
    <property type="entry name" value="Sc_DH/Rdtase_CS"/>
</dbReference>
<dbReference type="WBParaSite" id="nRc.2.0.1.t03022-RA">
    <property type="protein sequence ID" value="nRc.2.0.1.t03022-RA"/>
    <property type="gene ID" value="nRc.2.0.1.g03022"/>
</dbReference>
<evidence type="ECO:0000256" key="1">
    <source>
        <dbReference type="ARBA" id="ARBA00022737"/>
    </source>
</evidence>
<dbReference type="InterPro" id="IPR002347">
    <property type="entry name" value="SDR_fam"/>
</dbReference>
<dbReference type="GO" id="GO:0042302">
    <property type="term" value="F:structural constituent of cuticle"/>
    <property type="evidence" value="ECO:0007669"/>
    <property type="project" value="InterPro"/>
</dbReference>
<evidence type="ECO:0000256" key="3">
    <source>
        <dbReference type="SAM" id="MobiDB-lite"/>
    </source>
</evidence>
<dbReference type="InterPro" id="IPR002486">
    <property type="entry name" value="Col_cuticle_N"/>
</dbReference>
<keyword evidence="4" id="KW-0812">Transmembrane</keyword>
<sequence length="549" mass="56547">MLDVNIKAVASITIKCLEHLEDSKGLIFNISSITNTRTTKGMMVYCMSKSALEFPQSSSSGIGAHAAIEFAKLGACVVLHGRNGESLMRVRKECLVGGKVEDEKIAFVIGDICSQSIQDQLIKSAVEKYGKVDILVNNAGTMKPTPIKDFDMAAFDANFNVNFNAVVSLTMKCLPHLISSKGCIVNVSSDLSTRPMIGTMGYCVSKTALDGFTRALAAEVALLGVRVVSLNPFLDELVVKLPPCKTPLIPSQTMEYESREKAFKFVAYTAVSFSIIAIMSVCVTLPMIHNYVQSIQARVNAEATLCKSHAKEVLLQVSDVSPNTLSKLVASNSTRHMAKRQAGGVCDNCCLPGASGPKGRPGKPGKPGRPGNPGNPGFPGLPPIEVCLKPTEPPCEPCPPGPAGPPGKPGEPGKDGVSGQPGAPGKDGQPGIPGPQGPPGANGEPGKDGPPGDSGPNAPTTEPIQGDKGPDGEPGSTGPPGPPGQGGKDGKPGNAGPKGPAGPPGPDGKDGEAGPKGPEGPKGPPGEKGVCPKYCALDGGVFFEDGTRR</sequence>
<feature type="region of interest" description="Disordered" evidence="3">
    <location>
        <begin position="354"/>
        <end position="533"/>
    </location>
</feature>
<dbReference type="PANTHER" id="PTHR43975:SF2">
    <property type="entry name" value="EG:BACR7A4.14 PROTEIN-RELATED"/>
    <property type="match status" value="1"/>
</dbReference>
<dbReference type="PRINTS" id="PR00080">
    <property type="entry name" value="SDRFAMILY"/>
</dbReference>
<dbReference type="SUPFAM" id="SSF51735">
    <property type="entry name" value="NAD(P)-binding Rossmann-fold domains"/>
    <property type="match status" value="2"/>
</dbReference>
<dbReference type="InterPro" id="IPR008160">
    <property type="entry name" value="Collagen"/>
</dbReference>
<dbReference type="PANTHER" id="PTHR43975">
    <property type="entry name" value="ZGC:101858"/>
    <property type="match status" value="1"/>
</dbReference>
<feature type="transmembrane region" description="Helical" evidence="4">
    <location>
        <begin position="265"/>
        <end position="288"/>
    </location>
</feature>
<keyword evidence="4" id="KW-0472">Membrane</keyword>
<dbReference type="Pfam" id="PF01391">
    <property type="entry name" value="Collagen"/>
    <property type="match status" value="1"/>
</dbReference>
<evidence type="ECO:0000256" key="4">
    <source>
        <dbReference type="SAM" id="Phobius"/>
    </source>
</evidence>
<dbReference type="OMA" id="QWIRREY"/>
<keyword evidence="2" id="KW-0560">Oxidoreductase</keyword>
<dbReference type="PROSITE" id="PS00061">
    <property type="entry name" value="ADH_SHORT"/>
    <property type="match status" value="1"/>
</dbReference>
<evidence type="ECO:0000256" key="2">
    <source>
        <dbReference type="ARBA" id="ARBA00023002"/>
    </source>
</evidence>
<keyword evidence="4" id="KW-1133">Transmembrane helix</keyword>